<evidence type="ECO:0000313" key="3">
    <source>
        <dbReference type="EMBL" id="KAI6658594.1"/>
    </source>
</evidence>
<dbReference type="PROSITE" id="PS51125">
    <property type="entry name" value="NHL"/>
    <property type="match status" value="1"/>
</dbReference>
<dbReference type="InterPro" id="IPR001258">
    <property type="entry name" value="NHL_repeat"/>
</dbReference>
<proteinExistence type="predicted"/>
<reference evidence="3 4" key="1">
    <citation type="journal article" date="2023" name="BMC Biol.">
        <title>The compact genome of the sponge Oopsacas minuta (Hexactinellida) is lacking key metazoan core genes.</title>
        <authorList>
            <person name="Santini S."/>
            <person name="Schenkelaars Q."/>
            <person name="Jourda C."/>
            <person name="Duchesne M."/>
            <person name="Belahbib H."/>
            <person name="Rocher C."/>
            <person name="Selva M."/>
            <person name="Riesgo A."/>
            <person name="Vervoort M."/>
            <person name="Leys S.P."/>
            <person name="Kodjabachian L."/>
            <person name="Le Bivic A."/>
            <person name="Borchiellini C."/>
            <person name="Claverie J.M."/>
            <person name="Renard E."/>
        </authorList>
    </citation>
    <scope>NUCLEOTIDE SEQUENCE [LARGE SCALE GENOMIC DNA]</scope>
    <source>
        <strain evidence="3">SPO-2</strain>
    </source>
</reference>
<dbReference type="CDD" id="cd05819">
    <property type="entry name" value="NHL"/>
    <property type="match status" value="1"/>
</dbReference>
<dbReference type="Pfam" id="PF01436">
    <property type="entry name" value="NHL"/>
    <property type="match status" value="2"/>
</dbReference>
<dbReference type="Proteomes" id="UP001165289">
    <property type="component" value="Unassembled WGS sequence"/>
</dbReference>
<gene>
    <name evidence="3" type="ORF">LOD99_15394</name>
</gene>
<dbReference type="GO" id="GO:0043161">
    <property type="term" value="P:proteasome-mediated ubiquitin-dependent protein catabolic process"/>
    <property type="evidence" value="ECO:0007669"/>
    <property type="project" value="TreeGrafter"/>
</dbReference>
<keyword evidence="4" id="KW-1185">Reference proteome</keyword>
<dbReference type="EMBL" id="JAKMXF010000088">
    <property type="protein sequence ID" value="KAI6658594.1"/>
    <property type="molecule type" value="Genomic_DNA"/>
</dbReference>
<accession>A0AAV7KEU2</accession>
<dbReference type="InterPro" id="IPR050952">
    <property type="entry name" value="TRIM-NHL_E3_ligases"/>
</dbReference>
<dbReference type="PANTHER" id="PTHR24104">
    <property type="entry name" value="E3 UBIQUITIN-PROTEIN LIGASE NHLRC1-RELATED"/>
    <property type="match status" value="1"/>
</dbReference>
<comment type="caution">
    <text evidence="3">The sequence shown here is derived from an EMBL/GenBank/DDBJ whole genome shotgun (WGS) entry which is preliminary data.</text>
</comment>
<dbReference type="InterPro" id="IPR011042">
    <property type="entry name" value="6-blade_b-propeller_TolB-like"/>
</dbReference>
<evidence type="ECO:0000256" key="2">
    <source>
        <dbReference type="PROSITE-ProRule" id="PRU00504"/>
    </source>
</evidence>
<feature type="repeat" description="NHL" evidence="2">
    <location>
        <begin position="226"/>
        <end position="269"/>
    </location>
</feature>
<sequence length="402" mass="45985">MAERLDKNPIEELINALIDKYIQLLNTRRMELLTSFREKSEHKQSTEGTRMEKVRQLVEAQNQLQGNLKENSFQEMTKRMVEELEEKILALRESILVETHLSFECNRIELEECICNFGDIVERRGVKTNYAAFQSRIAVNCKEEGEIENILPFGIAIDNITNQIFVAEHTHSGIQIFDENGIVLKHFGEQKLKCPWGIAIDQLHVYVCDWGHHALFRFKLTDLSCVNSIGKFGPENGEFKWPRQITVSPDGSIFVADCFNHRICIFEPELIHVRNITHDSIVFPTDVKTTREHIYILTERNTMCMHVFTPTGEHVNSIITIGQGMDVELGWFFCLDVHNNFLISDMGANCIKVFSKDGQLVQKVGVIEDKGVLIECKGIAFSLAGKIICVSNTKNACLQIFY</sequence>
<dbReference type="GO" id="GO:0000209">
    <property type="term" value="P:protein polyubiquitination"/>
    <property type="evidence" value="ECO:0007669"/>
    <property type="project" value="TreeGrafter"/>
</dbReference>
<dbReference type="GO" id="GO:0061630">
    <property type="term" value="F:ubiquitin protein ligase activity"/>
    <property type="evidence" value="ECO:0007669"/>
    <property type="project" value="TreeGrafter"/>
</dbReference>
<dbReference type="Gene3D" id="2.120.10.30">
    <property type="entry name" value="TolB, C-terminal domain"/>
    <property type="match status" value="2"/>
</dbReference>
<evidence type="ECO:0000313" key="4">
    <source>
        <dbReference type="Proteomes" id="UP001165289"/>
    </source>
</evidence>
<protein>
    <submittedName>
        <fullName evidence="3">RING finger protein nhl-1-like</fullName>
    </submittedName>
</protein>
<dbReference type="PANTHER" id="PTHR24104:SF50">
    <property type="entry name" value="SMP-30_GLUCONOLACTONASE_LRE-LIKE REGION DOMAIN-CONTAINING PROTEIN"/>
    <property type="match status" value="1"/>
</dbReference>
<evidence type="ECO:0000256" key="1">
    <source>
        <dbReference type="ARBA" id="ARBA00022737"/>
    </source>
</evidence>
<name>A0AAV7KEU2_9METZ</name>
<dbReference type="SUPFAM" id="SSF63825">
    <property type="entry name" value="YWTD domain"/>
    <property type="match status" value="1"/>
</dbReference>
<organism evidence="3 4">
    <name type="scientific">Oopsacas minuta</name>
    <dbReference type="NCBI Taxonomy" id="111878"/>
    <lineage>
        <taxon>Eukaryota</taxon>
        <taxon>Metazoa</taxon>
        <taxon>Porifera</taxon>
        <taxon>Hexactinellida</taxon>
        <taxon>Hexasterophora</taxon>
        <taxon>Lyssacinosida</taxon>
        <taxon>Leucopsacidae</taxon>
        <taxon>Oopsacas</taxon>
    </lineage>
</organism>
<dbReference type="AlphaFoldDB" id="A0AAV7KEU2"/>
<keyword evidence="1" id="KW-0677">Repeat</keyword>